<gene>
    <name evidence="10 11" type="primary">plsY</name>
    <name evidence="11" type="ORF">Q2362_07175</name>
</gene>
<evidence type="ECO:0000256" key="10">
    <source>
        <dbReference type="HAMAP-Rule" id="MF_01043"/>
    </source>
</evidence>
<accession>A0ABT8T8H9</accession>
<evidence type="ECO:0000256" key="9">
    <source>
        <dbReference type="ARBA" id="ARBA00023264"/>
    </source>
</evidence>
<evidence type="ECO:0000256" key="6">
    <source>
        <dbReference type="ARBA" id="ARBA00023098"/>
    </source>
</evidence>
<dbReference type="NCBIfam" id="TIGR00023">
    <property type="entry name" value="glycerol-3-phosphate 1-O-acyltransferase PlsY"/>
    <property type="match status" value="1"/>
</dbReference>
<evidence type="ECO:0000313" key="12">
    <source>
        <dbReference type="Proteomes" id="UP001171111"/>
    </source>
</evidence>
<keyword evidence="8 10" id="KW-0594">Phospholipid biosynthesis</keyword>
<comment type="caution">
    <text evidence="11">The sequence shown here is derived from an EMBL/GenBank/DDBJ whole genome shotgun (WGS) entry which is preliminary data.</text>
</comment>
<protein>
    <recommendedName>
        <fullName evidence="10">Glycerol-3-phosphate acyltransferase</fullName>
    </recommendedName>
    <alternativeName>
        <fullName evidence="10">Acyl-PO4 G3P acyltransferase</fullName>
    </alternativeName>
    <alternativeName>
        <fullName evidence="10">Acyl-phosphate--glycerol-3-phosphate acyltransferase</fullName>
    </alternativeName>
    <alternativeName>
        <fullName evidence="10">G3P acyltransferase</fullName>
        <shortName evidence="10">GPAT</shortName>
        <ecNumber evidence="10">2.3.1.275</ecNumber>
    </alternativeName>
    <alternativeName>
        <fullName evidence="10">Lysophosphatidic acid synthase</fullName>
        <shortName evidence="10">LPA synthase</shortName>
    </alternativeName>
</protein>
<dbReference type="RefSeq" id="WP_302244646.1">
    <property type="nucleotide sequence ID" value="NZ_JAULJQ010000008.1"/>
</dbReference>
<keyword evidence="7 10" id="KW-0472">Membrane</keyword>
<feature type="transmembrane region" description="Helical" evidence="10">
    <location>
        <begin position="6"/>
        <end position="27"/>
    </location>
</feature>
<dbReference type="HAMAP" id="MF_01043">
    <property type="entry name" value="PlsY"/>
    <property type="match status" value="1"/>
</dbReference>
<comment type="catalytic activity">
    <reaction evidence="10">
        <text>an acyl phosphate + sn-glycerol 3-phosphate = a 1-acyl-sn-glycero-3-phosphate + phosphate</text>
        <dbReference type="Rhea" id="RHEA:34075"/>
        <dbReference type="ChEBI" id="CHEBI:43474"/>
        <dbReference type="ChEBI" id="CHEBI:57597"/>
        <dbReference type="ChEBI" id="CHEBI:57970"/>
        <dbReference type="ChEBI" id="CHEBI:59918"/>
        <dbReference type="EC" id="2.3.1.275"/>
    </reaction>
</comment>
<evidence type="ECO:0000256" key="3">
    <source>
        <dbReference type="ARBA" id="ARBA00022679"/>
    </source>
</evidence>
<evidence type="ECO:0000256" key="7">
    <source>
        <dbReference type="ARBA" id="ARBA00023136"/>
    </source>
</evidence>
<evidence type="ECO:0000256" key="2">
    <source>
        <dbReference type="ARBA" id="ARBA00022516"/>
    </source>
</evidence>
<dbReference type="PANTHER" id="PTHR30309">
    <property type="entry name" value="INNER MEMBRANE PROTEIN YGIH"/>
    <property type="match status" value="1"/>
</dbReference>
<comment type="pathway">
    <text evidence="10">Lipid metabolism; phospholipid metabolism.</text>
</comment>
<keyword evidence="5 10" id="KW-1133">Transmembrane helix</keyword>
<keyword evidence="6 10" id="KW-0443">Lipid metabolism</keyword>
<sequence>MINIVFYLIAYFLAAVPFGLVLARIFAKVDIRSAGSGSIGATNVLRVVKESNPALAKKLSIATIALDALKGLMPLVVAKFCFDLGDSVLWAMAVLAVIGHCFSPYLLFNGGKGIATGAGVMIFFLPLEVILALIVWFVVGKVLKISSLASLSALVVFIASSFIIHPQIEVINTHAPVLIICFIIVYKHWGNILRLITGKEKKVI</sequence>
<comment type="function">
    <text evidence="10">Catalyzes the transfer of an acyl group from acyl-phosphate (acyl-PO(4)) to glycerol-3-phosphate (G3P) to form lysophosphatidic acid (LPA). This enzyme utilizes acyl-phosphate as fatty acyl donor, but not acyl-CoA or acyl-ACP.</text>
</comment>
<reference evidence="11 12" key="1">
    <citation type="submission" date="2023-06" db="EMBL/GenBank/DDBJ databases">
        <title>Campylobacter magnum sp. nov., isolated from cecal contents of domestic pigs (Sus scrofa domesticus).</title>
        <authorList>
            <person name="Papic B."/>
            <person name="Gruntar I."/>
        </authorList>
    </citation>
    <scope>NUCLEOTIDE SEQUENCE [LARGE SCALE GENOMIC DNA]</scope>
    <source>
        <strain evidence="12">34484-21</strain>
    </source>
</reference>
<dbReference type="PANTHER" id="PTHR30309:SF0">
    <property type="entry name" value="GLYCEROL-3-PHOSPHATE ACYLTRANSFERASE-RELATED"/>
    <property type="match status" value="1"/>
</dbReference>
<keyword evidence="11" id="KW-0012">Acyltransferase</keyword>
<keyword evidence="2 10" id="KW-0444">Lipid biosynthesis</keyword>
<evidence type="ECO:0000256" key="8">
    <source>
        <dbReference type="ARBA" id="ARBA00023209"/>
    </source>
</evidence>
<dbReference type="GO" id="GO:0004366">
    <property type="term" value="F:glycerol-3-phosphate O-acyltransferase activity"/>
    <property type="evidence" value="ECO:0007669"/>
    <property type="project" value="UniProtKB-EC"/>
</dbReference>
<feature type="transmembrane region" description="Helical" evidence="10">
    <location>
        <begin position="170"/>
        <end position="189"/>
    </location>
</feature>
<keyword evidence="9 10" id="KW-1208">Phospholipid metabolism</keyword>
<comment type="similarity">
    <text evidence="10">Belongs to the PlsY family.</text>
</comment>
<comment type="subcellular location">
    <subcellularLocation>
        <location evidence="10">Cell membrane</location>
        <topology evidence="10">Multi-pass membrane protein</topology>
    </subcellularLocation>
</comment>
<evidence type="ECO:0000256" key="5">
    <source>
        <dbReference type="ARBA" id="ARBA00022989"/>
    </source>
</evidence>
<name>A0ABT8T8H9_9BACT</name>
<feature type="transmembrane region" description="Helical" evidence="10">
    <location>
        <begin position="88"/>
        <end position="108"/>
    </location>
</feature>
<keyword evidence="4 10" id="KW-0812">Transmembrane</keyword>
<dbReference type="Proteomes" id="UP001171111">
    <property type="component" value="Unassembled WGS sequence"/>
</dbReference>
<comment type="subunit">
    <text evidence="10">Probably interacts with PlsX.</text>
</comment>
<keyword evidence="12" id="KW-1185">Reference proteome</keyword>
<keyword evidence="1 10" id="KW-1003">Cell membrane</keyword>
<proteinExistence type="inferred from homology"/>
<dbReference type="SMART" id="SM01207">
    <property type="entry name" value="G3P_acyltransf"/>
    <property type="match status" value="1"/>
</dbReference>
<evidence type="ECO:0000313" key="11">
    <source>
        <dbReference type="EMBL" id="MDO2409878.1"/>
    </source>
</evidence>
<dbReference type="EC" id="2.3.1.275" evidence="10"/>
<keyword evidence="3 10" id="KW-0808">Transferase</keyword>
<dbReference type="Pfam" id="PF02660">
    <property type="entry name" value="G3P_acyltransf"/>
    <property type="match status" value="1"/>
</dbReference>
<evidence type="ECO:0000256" key="1">
    <source>
        <dbReference type="ARBA" id="ARBA00022475"/>
    </source>
</evidence>
<dbReference type="InterPro" id="IPR003811">
    <property type="entry name" value="G3P_acylTferase_PlsY"/>
</dbReference>
<feature type="transmembrane region" description="Helical" evidence="10">
    <location>
        <begin position="114"/>
        <end position="138"/>
    </location>
</feature>
<feature type="transmembrane region" description="Helical" evidence="10">
    <location>
        <begin position="145"/>
        <end position="164"/>
    </location>
</feature>
<dbReference type="EMBL" id="JAULJQ010000008">
    <property type="protein sequence ID" value="MDO2409878.1"/>
    <property type="molecule type" value="Genomic_DNA"/>
</dbReference>
<evidence type="ECO:0000256" key="4">
    <source>
        <dbReference type="ARBA" id="ARBA00022692"/>
    </source>
</evidence>
<organism evidence="11 12">
    <name type="scientific">Campylobacter magnus</name>
    <dbReference type="NCBI Taxonomy" id="3026462"/>
    <lineage>
        <taxon>Bacteria</taxon>
        <taxon>Pseudomonadati</taxon>
        <taxon>Campylobacterota</taxon>
        <taxon>Epsilonproteobacteria</taxon>
        <taxon>Campylobacterales</taxon>
        <taxon>Campylobacteraceae</taxon>
        <taxon>Campylobacter</taxon>
    </lineage>
</organism>